<gene>
    <name evidence="2" type="ORF">H8706_04535</name>
</gene>
<dbReference type="RefSeq" id="WP_262431681.1">
    <property type="nucleotide sequence ID" value="NZ_JACRTE010000004.1"/>
</dbReference>
<comment type="caution">
    <text evidence="2">The sequence shown here is derived from an EMBL/GenBank/DDBJ whole genome shotgun (WGS) entry which is preliminary data.</text>
</comment>
<organism evidence="2 3">
    <name type="scientific">Qingrenia yutianensis</name>
    <dbReference type="NCBI Taxonomy" id="2763676"/>
    <lineage>
        <taxon>Bacteria</taxon>
        <taxon>Bacillati</taxon>
        <taxon>Bacillota</taxon>
        <taxon>Clostridia</taxon>
        <taxon>Eubacteriales</taxon>
        <taxon>Oscillospiraceae</taxon>
        <taxon>Qingrenia</taxon>
    </lineage>
</organism>
<protein>
    <recommendedName>
        <fullName evidence="4">Alginate lyase</fullName>
    </recommendedName>
</protein>
<evidence type="ECO:0008006" key="4">
    <source>
        <dbReference type="Google" id="ProtNLM"/>
    </source>
</evidence>
<evidence type="ECO:0000313" key="3">
    <source>
        <dbReference type="Proteomes" id="UP000647416"/>
    </source>
</evidence>
<name>A0A926F8Z2_9FIRM</name>
<feature type="chain" id="PRO_5037021975" description="Alginate lyase" evidence="1">
    <location>
        <begin position="28"/>
        <end position="435"/>
    </location>
</feature>
<feature type="signal peptide" evidence="1">
    <location>
        <begin position="1"/>
        <end position="27"/>
    </location>
</feature>
<dbReference type="AlphaFoldDB" id="A0A926F8Z2"/>
<dbReference type="EMBL" id="JACRTE010000004">
    <property type="protein sequence ID" value="MBC8596135.1"/>
    <property type="molecule type" value="Genomic_DNA"/>
</dbReference>
<evidence type="ECO:0000313" key="2">
    <source>
        <dbReference type="EMBL" id="MBC8596135.1"/>
    </source>
</evidence>
<proteinExistence type="predicted"/>
<accession>A0A926F8Z2</accession>
<sequence length="435" mass="47848">MKKEMFKKLTALAVCGIMLVLPVVSFAADGFITPWNSTFNFDTVTFDYTNNTSKTDVYPKDSGLTADEQYDYMSVYSTVYGIVKDCRAVVQDHSSADADGKPVYDNVTKTEGNKYLYFDNNRSVAGRPGYFFHNIAESPSKFTGINGGICHGKVTYELDLRLNNITKSDYSGVGVVDIFALSNNARTEFIKVKMQHGDTGSYYFQAYNPNRVNSKTGNAEPGYESLGATIVKDKWCHLKVTYEVGKNNVRYELYQYNDDGTLKLNGSKDWGLEKADLADAPVLTTMRVTGSAWCDTSIDNVSVTKEIFAIGEKNITADDTNITATVKIANDVYANANVGTAIAAKSPKVILAAYGENNALINAGFADVEFTGHELASGLTDTERQAFFTKDLDYKDVTVTLPKTADVINAKVFVWNNMTDMFPYTVGDDLKGSSN</sequence>
<dbReference type="Proteomes" id="UP000647416">
    <property type="component" value="Unassembled WGS sequence"/>
</dbReference>
<keyword evidence="1" id="KW-0732">Signal</keyword>
<reference evidence="2" key="1">
    <citation type="submission" date="2020-08" db="EMBL/GenBank/DDBJ databases">
        <title>Genome public.</title>
        <authorList>
            <person name="Liu C."/>
            <person name="Sun Q."/>
        </authorList>
    </citation>
    <scope>NUCLEOTIDE SEQUENCE</scope>
    <source>
        <strain evidence="2">NSJ-50</strain>
    </source>
</reference>
<evidence type="ECO:0000256" key="1">
    <source>
        <dbReference type="SAM" id="SignalP"/>
    </source>
</evidence>
<keyword evidence="3" id="KW-1185">Reference proteome</keyword>